<accession>A0A1X2IZF1</accession>
<dbReference type="EMBL" id="MCGE01000002">
    <property type="protein sequence ID" value="ORZ24652.1"/>
    <property type="molecule type" value="Genomic_DNA"/>
</dbReference>
<dbReference type="PROSITE" id="PS50011">
    <property type="entry name" value="PROTEIN_KINASE_DOM"/>
    <property type="match status" value="1"/>
</dbReference>
<dbReference type="Proteomes" id="UP000193560">
    <property type="component" value="Unassembled WGS sequence"/>
</dbReference>
<dbReference type="PROSITE" id="PS00107">
    <property type="entry name" value="PROTEIN_KINASE_ATP"/>
    <property type="match status" value="1"/>
</dbReference>
<evidence type="ECO:0000256" key="6">
    <source>
        <dbReference type="ARBA" id="ARBA00022840"/>
    </source>
</evidence>
<keyword evidence="6 7" id="KW-0067">ATP-binding</keyword>
<evidence type="ECO:0000256" key="8">
    <source>
        <dbReference type="RuleBase" id="RU000304"/>
    </source>
</evidence>
<sequence>MGAVFEFDDDDNLEALQPDSTSTEPSLTLADLSLDHHRYHDDSYQLPTASIHLKSIITPAQTESGYSSEVDSAEPSCVPMDDTTYELELGKKLFISSSVTTGPDGFQCIMKKRKVSLDDFEIIKLLGRGAYGKVMLCRHIESGQLYAMKILKKASLLVHKKSAEHTKAERQILEEVRNPFIVQLMYAFQTNDRLYLILEYAPGGELFTHMATEYMFAEDVARFYLAELVLALEHIHSLGIIYRDLKPENCLLDKEGHILLTDFGLSKVSLDGKAKTLCGTLEYTAPEILMEMTYDSSVDFWNLGILMYEMLTGYTPFRSANKDKTLDSIQEKKLQVPYYLSNDAKSLLNQLLRKNPNVRLGNGTEGVQRIKSHGFFREIDWIKLKARQLTPPVNPVVTDPVLAENFDEKFTAEIIQNTPTDSQMTTLDTEMQTYFQNFSYIGRSYLDLDNHSLETPAAAPL</sequence>
<comment type="caution">
    <text evidence="11">The sequence shown here is derived from an EMBL/GenBank/DDBJ whole genome shotgun (WGS) entry which is preliminary data.</text>
</comment>
<evidence type="ECO:0000256" key="5">
    <source>
        <dbReference type="ARBA" id="ARBA00022777"/>
    </source>
</evidence>
<organism evidence="11 12">
    <name type="scientific">Absidia repens</name>
    <dbReference type="NCBI Taxonomy" id="90262"/>
    <lineage>
        <taxon>Eukaryota</taxon>
        <taxon>Fungi</taxon>
        <taxon>Fungi incertae sedis</taxon>
        <taxon>Mucoromycota</taxon>
        <taxon>Mucoromycotina</taxon>
        <taxon>Mucoromycetes</taxon>
        <taxon>Mucorales</taxon>
        <taxon>Cunninghamellaceae</taxon>
        <taxon>Absidia</taxon>
    </lineage>
</organism>
<dbReference type="InterPro" id="IPR017441">
    <property type="entry name" value="Protein_kinase_ATP_BS"/>
</dbReference>
<keyword evidence="1 8" id="KW-0723">Serine/threonine-protein kinase</keyword>
<dbReference type="SUPFAM" id="SSF56112">
    <property type="entry name" value="Protein kinase-like (PK-like)"/>
    <property type="match status" value="1"/>
</dbReference>
<dbReference type="SMART" id="SM00133">
    <property type="entry name" value="S_TK_X"/>
    <property type="match status" value="1"/>
</dbReference>
<keyword evidence="2" id="KW-0597">Phosphoprotein</keyword>
<dbReference type="OrthoDB" id="63267at2759"/>
<dbReference type="GO" id="GO:0004674">
    <property type="term" value="F:protein serine/threonine kinase activity"/>
    <property type="evidence" value="ECO:0007669"/>
    <property type="project" value="UniProtKB-KW"/>
</dbReference>
<evidence type="ECO:0000256" key="7">
    <source>
        <dbReference type="PROSITE-ProRule" id="PRU10141"/>
    </source>
</evidence>
<dbReference type="FunFam" id="3.30.200.20:FF:000537">
    <property type="entry name" value="Non-specific serine/threonine protein kinase"/>
    <property type="match status" value="1"/>
</dbReference>
<dbReference type="Gene3D" id="3.30.200.20">
    <property type="entry name" value="Phosphorylase Kinase, domain 1"/>
    <property type="match status" value="1"/>
</dbReference>
<evidence type="ECO:0000259" key="10">
    <source>
        <dbReference type="PROSITE" id="PS51285"/>
    </source>
</evidence>
<dbReference type="InterPro" id="IPR008271">
    <property type="entry name" value="Ser/Thr_kinase_AS"/>
</dbReference>
<dbReference type="SMART" id="SM00220">
    <property type="entry name" value="S_TKc"/>
    <property type="match status" value="1"/>
</dbReference>
<dbReference type="InterPro" id="IPR000961">
    <property type="entry name" value="AGC-kinase_C"/>
</dbReference>
<dbReference type="GO" id="GO:0005524">
    <property type="term" value="F:ATP binding"/>
    <property type="evidence" value="ECO:0007669"/>
    <property type="project" value="UniProtKB-UniRule"/>
</dbReference>
<evidence type="ECO:0000313" key="11">
    <source>
        <dbReference type="EMBL" id="ORZ24652.1"/>
    </source>
</evidence>
<dbReference type="AlphaFoldDB" id="A0A1X2IZF1"/>
<name>A0A1X2IZF1_9FUNG</name>
<dbReference type="STRING" id="90262.A0A1X2IZF1"/>
<dbReference type="InterPro" id="IPR011009">
    <property type="entry name" value="Kinase-like_dom_sf"/>
</dbReference>
<comment type="similarity">
    <text evidence="8">Belongs to the protein kinase superfamily.</text>
</comment>
<protein>
    <submittedName>
        <fullName evidence="11">Kinase-like domain-containing protein</fullName>
    </submittedName>
</protein>
<dbReference type="Gene3D" id="1.10.510.10">
    <property type="entry name" value="Transferase(Phosphotransferase) domain 1"/>
    <property type="match status" value="1"/>
</dbReference>
<dbReference type="PANTHER" id="PTHR24351">
    <property type="entry name" value="RIBOSOMAL PROTEIN S6 KINASE"/>
    <property type="match status" value="1"/>
</dbReference>
<dbReference type="Pfam" id="PF00433">
    <property type="entry name" value="Pkinase_C"/>
    <property type="match status" value="1"/>
</dbReference>
<proteinExistence type="inferred from homology"/>
<evidence type="ECO:0000256" key="3">
    <source>
        <dbReference type="ARBA" id="ARBA00022679"/>
    </source>
</evidence>
<keyword evidence="3" id="KW-0808">Transferase</keyword>
<keyword evidence="4 7" id="KW-0547">Nucleotide-binding</keyword>
<feature type="domain" description="Protein kinase" evidence="9">
    <location>
        <begin position="120"/>
        <end position="376"/>
    </location>
</feature>
<dbReference type="PROSITE" id="PS00108">
    <property type="entry name" value="PROTEIN_KINASE_ST"/>
    <property type="match status" value="1"/>
</dbReference>
<evidence type="ECO:0000256" key="4">
    <source>
        <dbReference type="ARBA" id="ARBA00022741"/>
    </source>
</evidence>
<reference evidence="11 12" key="1">
    <citation type="submission" date="2016-07" db="EMBL/GenBank/DDBJ databases">
        <title>Pervasive Adenine N6-methylation of Active Genes in Fungi.</title>
        <authorList>
            <consortium name="DOE Joint Genome Institute"/>
            <person name="Mondo S.J."/>
            <person name="Dannebaum R.O."/>
            <person name="Kuo R.C."/>
            <person name="Labutti K."/>
            <person name="Haridas S."/>
            <person name="Kuo A."/>
            <person name="Salamov A."/>
            <person name="Ahrendt S.R."/>
            <person name="Lipzen A."/>
            <person name="Sullivan W."/>
            <person name="Andreopoulos W.B."/>
            <person name="Clum A."/>
            <person name="Lindquist E."/>
            <person name="Daum C."/>
            <person name="Ramamoorthy G.K."/>
            <person name="Gryganskyi A."/>
            <person name="Culley D."/>
            <person name="Magnuson J.K."/>
            <person name="James T.Y."/>
            <person name="O'Malley M.A."/>
            <person name="Stajich J.E."/>
            <person name="Spatafora J.W."/>
            <person name="Visel A."/>
            <person name="Grigoriev I.V."/>
        </authorList>
    </citation>
    <scope>NUCLEOTIDE SEQUENCE [LARGE SCALE GENOMIC DNA]</scope>
    <source>
        <strain evidence="11 12">NRRL 1336</strain>
    </source>
</reference>
<dbReference type="InterPro" id="IPR017892">
    <property type="entry name" value="Pkinase_C"/>
</dbReference>
<gene>
    <name evidence="11" type="ORF">BCR42DRAFT_403375</name>
</gene>
<feature type="binding site" evidence="7">
    <location>
        <position position="149"/>
    </location>
    <ligand>
        <name>ATP</name>
        <dbReference type="ChEBI" id="CHEBI:30616"/>
    </ligand>
</feature>
<evidence type="ECO:0000313" key="12">
    <source>
        <dbReference type="Proteomes" id="UP000193560"/>
    </source>
</evidence>
<evidence type="ECO:0000256" key="2">
    <source>
        <dbReference type="ARBA" id="ARBA00022553"/>
    </source>
</evidence>
<evidence type="ECO:0000256" key="1">
    <source>
        <dbReference type="ARBA" id="ARBA00022527"/>
    </source>
</evidence>
<dbReference type="FunFam" id="1.10.510.10:FF:000048">
    <property type="entry name" value="Protein kinase C"/>
    <property type="match status" value="1"/>
</dbReference>
<dbReference type="InterPro" id="IPR000719">
    <property type="entry name" value="Prot_kinase_dom"/>
</dbReference>
<evidence type="ECO:0000259" key="9">
    <source>
        <dbReference type="PROSITE" id="PS50011"/>
    </source>
</evidence>
<keyword evidence="5 11" id="KW-0418">Kinase</keyword>
<dbReference type="PROSITE" id="PS51285">
    <property type="entry name" value="AGC_KINASE_CTER"/>
    <property type="match status" value="1"/>
</dbReference>
<feature type="domain" description="AGC-kinase C-terminal" evidence="10">
    <location>
        <begin position="377"/>
        <end position="450"/>
    </location>
</feature>
<keyword evidence="12" id="KW-1185">Reference proteome</keyword>
<dbReference type="Pfam" id="PF00069">
    <property type="entry name" value="Pkinase"/>
    <property type="match status" value="1"/>
</dbReference>